<dbReference type="Pfam" id="PF03816">
    <property type="entry name" value="LytR_cpsA_psr"/>
    <property type="match status" value="1"/>
</dbReference>
<dbReference type="InterPro" id="IPR050922">
    <property type="entry name" value="LytR/CpsA/Psr_CW_biosynth"/>
</dbReference>
<keyword evidence="5" id="KW-1185">Reference proteome</keyword>
<dbReference type="InterPro" id="IPR004474">
    <property type="entry name" value="LytR_CpsA_psr"/>
</dbReference>
<dbReference type="OrthoDB" id="27330at2"/>
<accession>A0A4Z0GMQ7</accession>
<dbReference type="PANTHER" id="PTHR33392:SF3">
    <property type="entry name" value="POLYISOPRENYL-TEICHOIC ACID--PEPTIDOGLYCAN TEICHOIC ACID TRANSFERASE TAGT"/>
    <property type="match status" value="1"/>
</dbReference>
<dbReference type="Gene3D" id="3.40.630.190">
    <property type="entry name" value="LCP protein"/>
    <property type="match status" value="1"/>
</dbReference>
<dbReference type="Proteomes" id="UP000298347">
    <property type="component" value="Unassembled WGS sequence"/>
</dbReference>
<evidence type="ECO:0000259" key="3">
    <source>
        <dbReference type="Pfam" id="PF03816"/>
    </source>
</evidence>
<proteinExistence type="inferred from homology"/>
<feature type="region of interest" description="Disordered" evidence="2">
    <location>
        <begin position="328"/>
        <end position="351"/>
    </location>
</feature>
<evidence type="ECO:0000313" key="5">
    <source>
        <dbReference type="Proteomes" id="UP000298347"/>
    </source>
</evidence>
<organism evidence="4 5">
    <name type="scientific">Sporolactobacillus shoreae</name>
    <dbReference type="NCBI Taxonomy" id="1465501"/>
    <lineage>
        <taxon>Bacteria</taxon>
        <taxon>Bacillati</taxon>
        <taxon>Bacillota</taxon>
        <taxon>Bacilli</taxon>
        <taxon>Bacillales</taxon>
        <taxon>Sporolactobacillaceae</taxon>
        <taxon>Sporolactobacillus</taxon>
    </lineage>
</organism>
<protein>
    <submittedName>
        <fullName evidence="4">LytR family transcriptional regulator</fullName>
    </submittedName>
</protein>
<feature type="domain" description="Cell envelope-related transcriptional attenuator" evidence="3">
    <location>
        <begin position="83"/>
        <end position="247"/>
    </location>
</feature>
<reference evidence="4 5" key="1">
    <citation type="journal article" date="2015" name="Int. J. Syst. Evol. Microbiol.">
        <title>Sporolactobacillus shoreae sp. nov. and Sporolactobacillus spathodeae sp. nov., two spore-forming lactic acid bacteria isolated from tree barks in Thailand.</title>
        <authorList>
            <person name="Thamacharoensuk T."/>
            <person name="Kitahara M."/>
            <person name="Ohkuma M."/>
            <person name="Thongchul N."/>
            <person name="Tanasupawat S."/>
        </authorList>
    </citation>
    <scope>NUCLEOTIDE SEQUENCE [LARGE SCALE GENOMIC DNA]</scope>
    <source>
        <strain evidence="4 5">BK92</strain>
    </source>
</reference>
<dbReference type="EMBL" id="SRJD01000013">
    <property type="protein sequence ID" value="TGA97561.1"/>
    <property type="molecule type" value="Genomic_DNA"/>
</dbReference>
<evidence type="ECO:0000256" key="1">
    <source>
        <dbReference type="ARBA" id="ARBA00006068"/>
    </source>
</evidence>
<feature type="compositionally biased region" description="Polar residues" evidence="2">
    <location>
        <begin position="332"/>
        <end position="351"/>
    </location>
</feature>
<dbReference type="NCBIfam" id="TIGR00350">
    <property type="entry name" value="lytR_cpsA_psr"/>
    <property type="match status" value="1"/>
</dbReference>
<comment type="similarity">
    <text evidence="1">Belongs to the LytR/CpsA/Psr (LCP) family.</text>
</comment>
<dbReference type="AlphaFoldDB" id="A0A4Z0GMQ7"/>
<comment type="caution">
    <text evidence="4">The sequence shown here is derived from an EMBL/GenBank/DDBJ whole genome shotgun (WGS) entry which is preliminary data.</text>
</comment>
<evidence type="ECO:0000256" key="2">
    <source>
        <dbReference type="SAM" id="MobiDB-lite"/>
    </source>
</evidence>
<gene>
    <name evidence="4" type="ORF">E4665_11965</name>
</gene>
<name>A0A4Z0GMQ7_9BACL</name>
<sequence length="351" mass="38244">MKKRHRRRTILLVLLSVVLIFAGSGASYAYYLWKKAENVTNHAQSKLARGNKSALRTFKVDPVKDNFSILFMGIDKRKNEPSRSDAMVLATFNHSTSKVEMVSIPRDSKVQIIDPTHTRDYGVTKITHAHAYGDANDGHGADYTIATVENLFQVPVDYYVQVDFAAFVKIINALGGVDVNVPVKLVTSNSKDKKGKDAIVLEPGRQTLDGEQALALVRNRKSPGSGGDFGRGLRQMDVIKALVHKSAQLSSITKYSNVIDSLDGNFETNLTFGQLLSLRQFASSLSGINTMQLKGTDDMSTGVYYFDLDQSYLQQVKTDLKSQLGITAPSAEGSSTGTSEVTGASVPAGNQ</sequence>
<evidence type="ECO:0000313" key="4">
    <source>
        <dbReference type="EMBL" id="TGA97561.1"/>
    </source>
</evidence>
<dbReference type="PANTHER" id="PTHR33392">
    <property type="entry name" value="POLYISOPRENYL-TEICHOIC ACID--PEPTIDOGLYCAN TEICHOIC ACID TRANSFERASE TAGU"/>
    <property type="match status" value="1"/>
</dbReference>